<keyword evidence="5 10" id="KW-0566">Pantothenate biosynthesis</keyword>
<dbReference type="PANTHER" id="PTHR43765:SF2">
    <property type="entry name" value="2-DEHYDROPANTOATE 2-REDUCTASE"/>
    <property type="match status" value="1"/>
</dbReference>
<feature type="domain" description="Ketopantoate reductase N-terminal" evidence="11">
    <location>
        <begin position="2"/>
        <end position="150"/>
    </location>
</feature>
<dbReference type="GO" id="GO:0008677">
    <property type="term" value="F:2-dehydropantoate 2-reductase activity"/>
    <property type="evidence" value="ECO:0007669"/>
    <property type="project" value="UniProtKB-EC"/>
</dbReference>
<dbReference type="InterPro" id="IPR013752">
    <property type="entry name" value="KPA_reductase"/>
</dbReference>
<dbReference type="Gene3D" id="3.40.50.720">
    <property type="entry name" value="NAD(P)-binding Rossmann-like Domain"/>
    <property type="match status" value="1"/>
</dbReference>
<evidence type="ECO:0000256" key="7">
    <source>
        <dbReference type="ARBA" id="ARBA00023002"/>
    </source>
</evidence>
<keyword evidence="14" id="KW-1185">Reference proteome</keyword>
<gene>
    <name evidence="13" type="ORF">SAMN05216217_103154</name>
</gene>
<comment type="similarity">
    <text evidence="2 10">Belongs to the ketopantoate reductase family.</text>
</comment>
<evidence type="ECO:0000313" key="14">
    <source>
        <dbReference type="Proteomes" id="UP000243629"/>
    </source>
</evidence>
<dbReference type="InterPro" id="IPR036291">
    <property type="entry name" value="NAD(P)-bd_dom_sf"/>
</dbReference>
<dbReference type="PANTHER" id="PTHR43765">
    <property type="entry name" value="2-DEHYDROPANTOATE 2-REDUCTASE-RELATED"/>
    <property type="match status" value="1"/>
</dbReference>
<dbReference type="GO" id="GO:0050661">
    <property type="term" value="F:NADP binding"/>
    <property type="evidence" value="ECO:0007669"/>
    <property type="project" value="TreeGrafter"/>
</dbReference>
<name>A0A1I4PY95_9GAMM</name>
<feature type="domain" description="Ketopantoate reductase C-terminal" evidence="12">
    <location>
        <begin position="173"/>
        <end position="292"/>
    </location>
</feature>
<dbReference type="InterPro" id="IPR013328">
    <property type="entry name" value="6PGD_dom2"/>
</dbReference>
<comment type="catalytic activity">
    <reaction evidence="9 10">
        <text>(R)-pantoate + NADP(+) = 2-dehydropantoate + NADPH + H(+)</text>
        <dbReference type="Rhea" id="RHEA:16233"/>
        <dbReference type="ChEBI" id="CHEBI:11561"/>
        <dbReference type="ChEBI" id="CHEBI:15378"/>
        <dbReference type="ChEBI" id="CHEBI:15980"/>
        <dbReference type="ChEBI" id="CHEBI:57783"/>
        <dbReference type="ChEBI" id="CHEBI:58349"/>
        <dbReference type="EC" id="1.1.1.169"/>
    </reaction>
</comment>
<dbReference type="OrthoDB" id="6530772at2"/>
<evidence type="ECO:0000313" key="13">
    <source>
        <dbReference type="EMBL" id="SFM32335.1"/>
    </source>
</evidence>
<proteinExistence type="inferred from homology"/>
<reference evidence="14" key="1">
    <citation type="submission" date="2016-10" db="EMBL/GenBank/DDBJ databases">
        <authorList>
            <person name="Varghese N."/>
            <person name="Submissions S."/>
        </authorList>
    </citation>
    <scope>NUCLEOTIDE SEQUENCE [LARGE SCALE GENOMIC DNA]</scope>
    <source>
        <strain evidence="14">DSM 24213</strain>
    </source>
</reference>
<evidence type="ECO:0000259" key="12">
    <source>
        <dbReference type="Pfam" id="PF08546"/>
    </source>
</evidence>
<dbReference type="EC" id="1.1.1.169" evidence="3 10"/>
<comment type="function">
    <text evidence="10">Catalyzes the NADPH-dependent reduction of ketopantoate into pantoic acid.</text>
</comment>
<dbReference type="Proteomes" id="UP000243629">
    <property type="component" value="Unassembled WGS sequence"/>
</dbReference>
<evidence type="ECO:0000256" key="2">
    <source>
        <dbReference type="ARBA" id="ARBA00007870"/>
    </source>
</evidence>
<dbReference type="AlphaFoldDB" id="A0A1I4PY95"/>
<evidence type="ECO:0000256" key="3">
    <source>
        <dbReference type="ARBA" id="ARBA00013014"/>
    </source>
</evidence>
<keyword evidence="7 10" id="KW-0560">Oxidoreductase</keyword>
<dbReference type="STRING" id="1720063.SAMN05216217_103154"/>
<dbReference type="GO" id="GO:0015940">
    <property type="term" value="P:pantothenate biosynthetic process"/>
    <property type="evidence" value="ECO:0007669"/>
    <property type="project" value="UniProtKB-UniPathway"/>
</dbReference>
<sequence>MIYILGAGSLGLLWAARLARKGQSVTLLVRDARQQRLWQAAGNRLELQQNGQTQSFQVITEHLSGHQPIDYLLVCTKATDSLAAVQSLRPRLAPDCEILLMQNGLGSQQAISRLLAPHRVLWASVTDGAWRNGRHRVVWAGAGQTLIGDPQQGPPAGWLRQFDGSIDWLWVDDIEQRLWLKLAVNCAINPYTVLFDCHNGEVPLHAGAELDAVILELQSLLQHQGLSLTPAALGELVHSVIVKTAANSSSMRQDVHAGRQTEIDYILGHALRQARQHGLRTPLLADLHSRLRTHLQQAGIPTG</sequence>
<keyword evidence="6 10" id="KW-0521">NADP</keyword>
<dbReference type="InterPro" id="IPR008927">
    <property type="entry name" value="6-PGluconate_DH-like_C_sf"/>
</dbReference>
<dbReference type="InterPro" id="IPR003710">
    <property type="entry name" value="ApbA"/>
</dbReference>
<dbReference type="UniPathway" id="UPA00028">
    <property type="reaction ID" value="UER00004"/>
</dbReference>
<organism evidence="13 14">
    <name type="scientific">Halopseudomonas yangmingensis</name>
    <dbReference type="NCBI Taxonomy" id="1720063"/>
    <lineage>
        <taxon>Bacteria</taxon>
        <taxon>Pseudomonadati</taxon>
        <taxon>Pseudomonadota</taxon>
        <taxon>Gammaproteobacteria</taxon>
        <taxon>Pseudomonadales</taxon>
        <taxon>Pseudomonadaceae</taxon>
        <taxon>Halopseudomonas</taxon>
    </lineage>
</organism>
<evidence type="ECO:0000259" key="11">
    <source>
        <dbReference type="Pfam" id="PF02558"/>
    </source>
</evidence>
<evidence type="ECO:0000256" key="6">
    <source>
        <dbReference type="ARBA" id="ARBA00022857"/>
    </source>
</evidence>
<evidence type="ECO:0000256" key="1">
    <source>
        <dbReference type="ARBA" id="ARBA00004994"/>
    </source>
</evidence>
<dbReference type="Pfam" id="PF08546">
    <property type="entry name" value="ApbA_C"/>
    <property type="match status" value="1"/>
</dbReference>
<dbReference type="EMBL" id="FOUI01000003">
    <property type="protein sequence ID" value="SFM32335.1"/>
    <property type="molecule type" value="Genomic_DNA"/>
</dbReference>
<evidence type="ECO:0000256" key="5">
    <source>
        <dbReference type="ARBA" id="ARBA00022655"/>
    </source>
</evidence>
<dbReference type="SUPFAM" id="SSF48179">
    <property type="entry name" value="6-phosphogluconate dehydrogenase C-terminal domain-like"/>
    <property type="match status" value="1"/>
</dbReference>
<accession>A0A1I4PY95</accession>
<dbReference type="Gene3D" id="1.10.1040.10">
    <property type="entry name" value="N-(1-d-carboxylethyl)-l-norvaline Dehydrogenase, domain 2"/>
    <property type="match status" value="1"/>
</dbReference>
<evidence type="ECO:0000256" key="8">
    <source>
        <dbReference type="ARBA" id="ARBA00032024"/>
    </source>
</evidence>
<dbReference type="InterPro" id="IPR050838">
    <property type="entry name" value="Ketopantoate_reductase"/>
</dbReference>
<dbReference type="NCBIfam" id="TIGR00745">
    <property type="entry name" value="apbA_panE"/>
    <property type="match status" value="1"/>
</dbReference>
<dbReference type="InterPro" id="IPR013332">
    <property type="entry name" value="KPR_N"/>
</dbReference>
<evidence type="ECO:0000256" key="9">
    <source>
        <dbReference type="ARBA" id="ARBA00048793"/>
    </source>
</evidence>
<evidence type="ECO:0000256" key="4">
    <source>
        <dbReference type="ARBA" id="ARBA00019465"/>
    </source>
</evidence>
<dbReference type="GO" id="GO:0005737">
    <property type="term" value="C:cytoplasm"/>
    <property type="evidence" value="ECO:0007669"/>
    <property type="project" value="TreeGrafter"/>
</dbReference>
<evidence type="ECO:0000256" key="10">
    <source>
        <dbReference type="RuleBase" id="RU362068"/>
    </source>
</evidence>
<dbReference type="RefSeq" id="WP_093473507.1">
    <property type="nucleotide sequence ID" value="NZ_FOUI01000003.1"/>
</dbReference>
<dbReference type="Pfam" id="PF02558">
    <property type="entry name" value="ApbA"/>
    <property type="match status" value="1"/>
</dbReference>
<comment type="pathway">
    <text evidence="1 10">Cofactor biosynthesis; (R)-pantothenate biosynthesis; (R)-pantoate from 3-methyl-2-oxobutanoate: step 2/2.</text>
</comment>
<protein>
    <recommendedName>
        <fullName evidence="4 10">2-dehydropantoate 2-reductase</fullName>
        <ecNumber evidence="3 10">1.1.1.169</ecNumber>
    </recommendedName>
    <alternativeName>
        <fullName evidence="8 10">Ketopantoate reductase</fullName>
    </alternativeName>
</protein>
<dbReference type="SUPFAM" id="SSF51735">
    <property type="entry name" value="NAD(P)-binding Rossmann-fold domains"/>
    <property type="match status" value="1"/>
</dbReference>